<dbReference type="Pfam" id="PF00535">
    <property type="entry name" value="Glycos_transf_2"/>
    <property type="match status" value="1"/>
</dbReference>
<proteinExistence type="predicted"/>
<gene>
    <name evidence="2" type="ORF">EC80_012950</name>
</gene>
<dbReference type="InterPro" id="IPR029044">
    <property type="entry name" value="Nucleotide-diphossugar_trans"/>
</dbReference>
<name>A0AAE6K6P0_BACFG</name>
<accession>A0AAE6K6P0</accession>
<dbReference type="RefSeq" id="WP_032536243.1">
    <property type="nucleotide sequence ID" value="NZ_CP036546.1"/>
</dbReference>
<dbReference type="GO" id="GO:0016758">
    <property type="term" value="F:hexosyltransferase activity"/>
    <property type="evidence" value="ECO:0007669"/>
    <property type="project" value="UniProtKB-ARBA"/>
</dbReference>
<dbReference type="CDD" id="cd00761">
    <property type="entry name" value="Glyco_tranf_GTA_type"/>
    <property type="match status" value="1"/>
</dbReference>
<dbReference type="AlphaFoldDB" id="A0AAE6K6P0"/>
<dbReference type="EMBL" id="CP036546">
    <property type="protein sequence ID" value="QCQ45699.1"/>
    <property type="molecule type" value="Genomic_DNA"/>
</dbReference>
<organism evidence="2 3">
    <name type="scientific">Bacteroides fragilis</name>
    <dbReference type="NCBI Taxonomy" id="817"/>
    <lineage>
        <taxon>Bacteria</taxon>
        <taxon>Pseudomonadati</taxon>
        <taxon>Bacteroidota</taxon>
        <taxon>Bacteroidia</taxon>
        <taxon>Bacteroidales</taxon>
        <taxon>Bacteroidaceae</taxon>
        <taxon>Bacteroides</taxon>
    </lineage>
</organism>
<dbReference type="Proteomes" id="UP000036847">
    <property type="component" value="Chromosome"/>
</dbReference>
<sequence>MNESLKFSVLIPYYNEGEKVIPTIQSLQAQSYANWELVCVNDGSTDNTLDILTSLAISDPRIRIVTKENEGLPAKAINYGIRYLSGDYYFYSSKDDSFDKDFFKTANDVLQLRKYDALVPNLYMHYEDHDWLFFNARKMLGQELTGERAAELCAYNCKVSPNAFYKVSIVKSIGCFTFSYNSDEYTGLVYLKSCENVGFCCSSFYYNQCDPNAYTKKVSLKELTQFETNIRILELFKDSIDEELKLFLKNKNLLFWTSFMMKCVKDKNLLQDRKKRQKLKEIYWKYRNSILEFESNEVKYLILKMFARSYYMFFSLIKIYVLLKKK</sequence>
<evidence type="ECO:0000259" key="1">
    <source>
        <dbReference type="Pfam" id="PF00535"/>
    </source>
</evidence>
<reference evidence="2 3" key="1">
    <citation type="submission" date="2019-03" db="EMBL/GenBank/DDBJ databases">
        <title>Complete genome assembly of MDR B. fragilis.</title>
        <authorList>
            <person name="Sydenham T.V."/>
            <person name="Hasman H."/>
            <person name="Justesen U.S."/>
        </authorList>
    </citation>
    <scope>NUCLEOTIDE SEQUENCE [LARGE SCALE GENOMIC DNA]</scope>
    <source>
        <strain evidence="2 3">DCMSKEJBY0001B</strain>
    </source>
</reference>
<dbReference type="Gene3D" id="3.90.550.10">
    <property type="entry name" value="Spore Coat Polysaccharide Biosynthesis Protein SpsA, Chain A"/>
    <property type="match status" value="1"/>
</dbReference>
<evidence type="ECO:0000313" key="3">
    <source>
        <dbReference type="Proteomes" id="UP000036847"/>
    </source>
</evidence>
<evidence type="ECO:0000313" key="2">
    <source>
        <dbReference type="EMBL" id="QCQ45699.1"/>
    </source>
</evidence>
<protein>
    <submittedName>
        <fullName evidence="2">Glycosyltransferase family 2 protein</fullName>
    </submittedName>
</protein>
<feature type="domain" description="Glycosyltransferase 2-like" evidence="1">
    <location>
        <begin position="8"/>
        <end position="169"/>
    </location>
</feature>
<dbReference type="InterPro" id="IPR001173">
    <property type="entry name" value="Glyco_trans_2-like"/>
</dbReference>
<dbReference type="SUPFAM" id="SSF53448">
    <property type="entry name" value="Nucleotide-diphospho-sugar transferases"/>
    <property type="match status" value="1"/>
</dbReference>
<dbReference type="PANTHER" id="PTHR22916:SF3">
    <property type="entry name" value="UDP-GLCNAC:BETAGAL BETA-1,3-N-ACETYLGLUCOSAMINYLTRANSFERASE-LIKE PROTEIN 1"/>
    <property type="match status" value="1"/>
</dbReference>
<dbReference type="PANTHER" id="PTHR22916">
    <property type="entry name" value="GLYCOSYLTRANSFERASE"/>
    <property type="match status" value="1"/>
</dbReference>